<dbReference type="PANTHER" id="PTHR47219">
    <property type="entry name" value="RAB GTPASE-ACTIVATING PROTEIN 1-LIKE"/>
    <property type="match status" value="1"/>
</dbReference>
<feature type="region of interest" description="Disordered" evidence="2">
    <location>
        <begin position="119"/>
        <end position="148"/>
    </location>
</feature>
<evidence type="ECO:0000259" key="4">
    <source>
        <dbReference type="PROSITE" id="PS50086"/>
    </source>
</evidence>
<feature type="region of interest" description="Disordered" evidence="2">
    <location>
        <begin position="563"/>
        <end position="612"/>
    </location>
</feature>
<dbReference type="EMBL" id="JAKKPZ010000044">
    <property type="protein sequence ID" value="KAI1706937.1"/>
    <property type="molecule type" value="Genomic_DNA"/>
</dbReference>
<dbReference type="PROSITE" id="PS50086">
    <property type="entry name" value="TBC_RABGAP"/>
    <property type="match status" value="1"/>
</dbReference>
<feature type="coiled-coil region" evidence="1">
    <location>
        <begin position="417"/>
        <end position="444"/>
    </location>
</feature>
<dbReference type="Proteomes" id="UP001201812">
    <property type="component" value="Unassembled WGS sequence"/>
</dbReference>
<dbReference type="AlphaFoldDB" id="A0AAD4MU43"/>
<dbReference type="SMART" id="SM00164">
    <property type="entry name" value="TBC"/>
    <property type="match status" value="1"/>
</dbReference>
<feature type="coiled-coil region" evidence="1">
    <location>
        <begin position="231"/>
        <end position="258"/>
    </location>
</feature>
<evidence type="ECO:0000313" key="6">
    <source>
        <dbReference type="Proteomes" id="UP001201812"/>
    </source>
</evidence>
<dbReference type="InterPro" id="IPR011993">
    <property type="entry name" value="PH-like_dom_sf"/>
</dbReference>
<dbReference type="Pfam" id="PF00566">
    <property type="entry name" value="RabGAP-TBC"/>
    <property type="match status" value="1"/>
</dbReference>
<dbReference type="InterPro" id="IPR035969">
    <property type="entry name" value="Rab-GAP_TBC_sf"/>
</dbReference>
<evidence type="ECO:0000259" key="3">
    <source>
        <dbReference type="PROSITE" id="PS50003"/>
    </source>
</evidence>
<reference evidence="5" key="1">
    <citation type="submission" date="2022-01" db="EMBL/GenBank/DDBJ databases">
        <title>Genome Sequence Resource for Two Populations of Ditylenchus destructor, the Migratory Endoparasitic Phytonematode.</title>
        <authorList>
            <person name="Zhang H."/>
            <person name="Lin R."/>
            <person name="Xie B."/>
        </authorList>
    </citation>
    <scope>NUCLEOTIDE SEQUENCE</scope>
    <source>
        <strain evidence="5">BazhouSP</strain>
    </source>
</reference>
<dbReference type="SMART" id="SM00233">
    <property type="entry name" value="PH"/>
    <property type="match status" value="1"/>
</dbReference>
<dbReference type="SUPFAM" id="SSF47923">
    <property type="entry name" value="Ypt/Rab-GAP domain of gyp1p"/>
    <property type="match status" value="2"/>
</dbReference>
<keyword evidence="1" id="KW-0175">Coiled coil</keyword>
<evidence type="ECO:0000313" key="5">
    <source>
        <dbReference type="EMBL" id="KAI1706937.1"/>
    </source>
</evidence>
<feature type="domain" description="PH" evidence="3">
    <location>
        <begin position="19"/>
        <end position="116"/>
    </location>
</feature>
<accession>A0AAD4MU43</accession>
<dbReference type="PANTHER" id="PTHR47219:SF20">
    <property type="entry name" value="TBC1 DOMAIN FAMILY MEMBER 2B"/>
    <property type="match status" value="1"/>
</dbReference>
<feature type="domain" description="Rab-GAP TBC" evidence="4">
    <location>
        <begin position="688"/>
        <end position="866"/>
    </location>
</feature>
<dbReference type="InterPro" id="IPR000195">
    <property type="entry name" value="Rab-GAP-TBC_dom"/>
</dbReference>
<dbReference type="Gene3D" id="1.10.472.80">
    <property type="entry name" value="Ypt/Rab-GAP domain of gyp1p, domain 3"/>
    <property type="match status" value="1"/>
</dbReference>
<dbReference type="FunFam" id="1.10.8.270:FF:000026">
    <property type="entry name" value="TBC (Tre-2/Bub2/Cdc16) domain family"/>
    <property type="match status" value="1"/>
</dbReference>
<dbReference type="Gene3D" id="2.30.29.30">
    <property type="entry name" value="Pleckstrin-homology domain (PH domain)/Phosphotyrosine-binding domain (PTB)"/>
    <property type="match status" value="1"/>
</dbReference>
<name>A0AAD4MU43_9BILA</name>
<feature type="coiled-coil region" evidence="1">
    <location>
        <begin position="300"/>
        <end position="341"/>
    </location>
</feature>
<dbReference type="GO" id="GO:0005096">
    <property type="term" value="F:GTPase activator activity"/>
    <property type="evidence" value="ECO:0007669"/>
    <property type="project" value="TreeGrafter"/>
</dbReference>
<proteinExistence type="predicted"/>
<gene>
    <name evidence="5" type="ORF">DdX_12720</name>
</gene>
<keyword evidence="6" id="KW-1185">Reference proteome</keyword>
<evidence type="ECO:0000256" key="2">
    <source>
        <dbReference type="SAM" id="MobiDB-lite"/>
    </source>
</evidence>
<dbReference type="Gene3D" id="1.10.8.270">
    <property type="entry name" value="putative rabgap domain of human tbc1 domain family member 14 like domains"/>
    <property type="match status" value="1"/>
</dbReference>
<dbReference type="SUPFAM" id="SSF50729">
    <property type="entry name" value="PH domain-like"/>
    <property type="match status" value="1"/>
</dbReference>
<organism evidence="5 6">
    <name type="scientific">Ditylenchus destructor</name>
    <dbReference type="NCBI Taxonomy" id="166010"/>
    <lineage>
        <taxon>Eukaryota</taxon>
        <taxon>Metazoa</taxon>
        <taxon>Ecdysozoa</taxon>
        <taxon>Nematoda</taxon>
        <taxon>Chromadorea</taxon>
        <taxon>Rhabditida</taxon>
        <taxon>Tylenchina</taxon>
        <taxon>Tylenchomorpha</taxon>
        <taxon>Sphaerularioidea</taxon>
        <taxon>Anguinidae</taxon>
        <taxon>Anguininae</taxon>
        <taxon>Ditylenchus</taxon>
    </lineage>
</organism>
<dbReference type="InterPro" id="IPR001849">
    <property type="entry name" value="PH_domain"/>
</dbReference>
<evidence type="ECO:0000256" key="1">
    <source>
        <dbReference type="SAM" id="Coils"/>
    </source>
</evidence>
<dbReference type="InterPro" id="IPR050302">
    <property type="entry name" value="Rab_GAP_TBC_domain"/>
</dbReference>
<dbReference type="GO" id="GO:0031267">
    <property type="term" value="F:small GTPase binding"/>
    <property type="evidence" value="ECO:0007669"/>
    <property type="project" value="TreeGrafter"/>
</dbReference>
<protein>
    <submittedName>
        <fullName evidence="5">Rab-GTPase-TBC domain-containing protein</fullName>
    </submittedName>
</protein>
<comment type="caution">
    <text evidence="5">The sequence shown here is derived from an EMBL/GenBank/DDBJ whole genome shotgun (WGS) entry which is preliminary data.</text>
</comment>
<dbReference type="PROSITE" id="PS50003">
    <property type="entry name" value="PH_DOMAIN"/>
    <property type="match status" value="1"/>
</dbReference>
<sequence>MEFPKDVEDSSPNSPNLTKFRYDGYLYKIEQRQLVGPSKRKFWFILPIDQPILYWFKSADDYHCSGRICLTGAAFLFDPRETGRFEIHANSQVHILEAPTNQNRMEWLRLLQASRKHYYEKEENESNQEGTKSTDSKNETATDFPESSTFSISASSAASANSTFYLDPDGKLNLNSLEVPPPSRHSNNSIDIDLVEVPTKRIINKAKESIRAFSIYGSQPSKNQSNKCENCKELVELLEQLRNRCYELTDELIAHQELVSSLKRSVFTASKQRDTLVKLTEESTTMEDKLDIILERESTLAGLQFTVSELRREIEYLKEENRRLESENSALNTTMDAFRESVRTKDELIMKYYDQPEVKSKEKQPASNEEQLDGVPEAILVDTSASPNVATKQLFDEASVSDINEMKDLVVGYRVQNEFLNKEIMELQRIIQALEDRERKLIRQNFEVEAIYYQLKSRYIMVLNHFRSAVHPRRLLEPSLIQDLINEISRPTSPMRITNSTTASSSAAASLNTSALGTDITSAPKNILISPYYNMSVSRSDPETDALGFYLNSPRTREAQMAMNTEAGPSDSRANDAVNNLSSDPAEKGEQSEAPSTSLASPGHKTESPSSSDWLLRMAADNKKRADDIWANIALGQNKEYIDWLQRWDAFLVNHVLQPMPSPNPQLKMLVRHGIPHAYSVVDFHTANVQNETGKGYYECLLRKAEKVADTSVDNSLKQIDLDLSRTLPTNKKFDKDDAEMIQSLKNVLYAFRFHNKEVEYCQGLNRLAAIGLLYLSESDAFWFLVACVEYLQPTDYYTPCLLGAVADQKVLLDLMVEKLPALAAHLNKLSVDLSLFTLSWFLTIFVDVLSHNVYINLFDVFLYEGNKVLFRFALALLKVCEAKVLECTSLGGVHSCLSNMSTFARDYKSIANIQMKK</sequence>